<name>A0A2P7QFI5_9SPHN</name>
<evidence type="ECO:0000256" key="1">
    <source>
        <dbReference type="SAM" id="SignalP"/>
    </source>
</evidence>
<comment type="caution">
    <text evidence="2">The sequence shown here is derived from an EMBL/GenBank/DDBJ whole genome shotgun (WGS) entry which is preliminary data.</text>
</comment>
<sequence length="165" mass="17772">MFDHRPAGILLLLLAGAATAAAAAPAISTPAPGSAERGAVLKILHDGDDRPEARFRIRQFRVVRTGARAIAYVKGEGEVGAFEALLEQEGRTPWRKLWGEGDGGSNSCEVGARHYAWALRRIRGYRIDPDALFPGLVARTRELERMAAAEPEIQCVGDLDGGPDE</sequence>
<dbReference type="RefSeq" id="WP_106515820.1">
    <property type="nucleotide sequence ID" value="NZ_PXYI01000012.1"/>
</dbReference>
<protein>
    <submittedName>
        <fullName evidence="2">Uncharacterized protein</fullName>
    </submittedName>
</protein>
<gene>
    <name evidence="2" type="ORF">C7I55_25190</name>
</gene>
<organism evidence="2 3">
    <name type="scientific">Allosphingosinicella deserti</name>
    <dbReference type="NCBI Taxonomy" id="2116704"/>
    <lineage>
        <taxon>Bacteria</taxon>
        <taxon>Pseudomonadati</taxon>
        <taxon>Pseudomonadota</taxon>
        <taxon>Alphaproteobacteria</taxon>
        <taxon>Sphingomonadales</taxon>
        <taxon>Sphingomonadaceae</taxon>
        <taxon>Allosphingosinicella</taxon>
    </lineage>
</organism>
<evidence type="ECO:0000313" key="3">
    <source>
        <dbReference type="Proteomes" id="UP000241167"/>
    </source>
</evidence>
<evidence type="ECO:0000313" key="2">
    <source>
        <dbReference type="EMBL" id="PSJ36685.1"/>
    </source>
</evidence>
<keyword evidence="3" id="KW-1185">Reference proteome</keyword>
<proteinExistence type="predicted"/>
<keyword evidence="1" id="KW-0732">Signal</keyword>
<dbReference type="EMBL" id="PXYI01000012">
    <property type="protein sequence ID" value="PSJ36685.1"/>
    <property type="molecule type" value="Genomic_DNA"/>
</dbReference>
<feature type="chain" id="PRO_5015107188" evidence="1">
    <location>
        <begin position="24"/>
        <end position="165"/>
    </location>
</feature>
<feature type="signal peptide" evidence="1">
    <location>
        <begin position="1"/>
        <end position="23"/>
    </location>
</feature>
<dbReference type="AlphaFoldDB" id="A0A2P7QFI5"/>
<dbReference type="Proteomes" id="UP000241167">
    <property type="component" value="Unassembled WGS sequence"/>
</dbReference>
<dbReference type="OrthoDB" id="7560014at2"/>
<reference evidence="2 3" key="1">
    <citation type="submission" date="2018-03" db="EMBL/GenBank/DDBJ databases">
        <title>The draft genome of Sphingosinicella sp. GL-C-18.</title>
        <authorList>
            <person name="Liu L."/>
            <person name="Li L."/>
            <person name="Liang L."/>
            <person name="Zhang X."/>
            <person name="Wang T."/>
        </authorList>
    </citation>
    <scope>NUCLEOTIDE SEQUENCE [LARGE SCALE GENOMIC DNA]</scope>
    <source>
        <strain evidence="2 3">GL-C-18</strain>
    </source>
</reference>
<accession>A0A2P7QFI5</accession>